<dbReference type="InterPro" id="IPR050931">
    <property type="entry name" value="Mito_Protein_Transport_Metaxin"/>
</dbReference>
<dbReference type="GO" id="GO:0007005">
    <property type="term" value="P:mitochondrion organization"/>
    <property type="evidence" value="ECO:0007669"/>
    <property type="project" value="TreeGrafter"/>
</dbReference>
<comment type="subcellular location">
    <subcellularLocation>
        <location evidence="1">Mitochondrion outer membrane</location>
    </subcellularLocation>
</comment>
<keyword evidence="6" id="KW-0496">Mitochondrion</keyword>
<evidence type="ECO:0000256" key="4">
    <source>
        <dbReference type="ARBA" id="ARBA00022787"/>
    </source>
</evidence>
<dbReference type="Proteomes" id="UP001151699">
    <property type="component" value="Chromosome A"/>
</dbReference>
<reference evidence="10" key="1">
    <citation type="submission" date="2022-07" db="EMBL/GenBank/DDBJ databases">
        <authorList>
            <person name="Trinca V."/>
            <person name="Uliana J.V.C."/>
            <person name="Torres T.T."/>
            <person name="Ward R.J."/>
            <person name="Monesi N."/>
        </authorList>
    </citation>
    <scope>NUCLEOTIDE SEQUENCE</scope>
    <source>
        <strain evidence="10">HSMRA1968</strain>
        <tissue evidence="10">Whole embryos</tissue>
    </source>
</reference>
<evidence type="ECO:0000256" key="3">
    <source>
        <dbReference type="ARBA" id="ARBA00022448"/>
    </source>
</evidence>
<evidence type="ECO:0000313" key="10">
    <source>
        <dbReference type="EMBL" id="KAJ6646902.1"/>
    </source>
</evidence>
<dbReference type="GO" id="GO:0015031">
    <property type="term" value="P:protein transport"/>
    <property type="evidence" value="ECO:0007669"/>
    <property type="project" value="UniProtKB-KW"/>
</dbReference>
<comment type="caution">
    <text evidence="10">The sequence shown here is derived from an EMBL/GenBank/DDBJ whole genome shotgun (WGS) entry which is preliminary data.</text>
</comment>
<dbReference type="InterPro" id="IPR036282">
    <property type="entry name" value="Glutathione-S-Trfase_C_sf"/>
</dbReference>
<evidence type="ECO:0000256" key="6">
    <source>
        <dbReference type="ARBA" id="ARBA00023128"/>
    </source>
</evidence>
<proteinExistence type="inferred from homology"/>
<dbReference type="PANTHER" id="PTHR12289:SF41">
    <property type="entry name" value="FAILED AXON CONNECTIONS-RELATED"/>
    <property type="match status" value="1"/>
</dbReference>
<dbReference type="GO" id="GO:0001401">
    <property type="term" value="C:SAM complex"/>
    <property type="evidence" value="ECO:0007669"/>
    <property type="project" value="InterPro"/>
</dbReference>
<keyword evidence="7" id="KW-0472">Membrane</keyword>
<evidence type="ECO:0000259" key="9">
    <source>
        <dbReference type="Pfam" id="PF17171"/>
    </source>
</evidence>
<name>A0A9Q0NBH2_9DIPT</name>
<dbReference type="InterPro" id="IPR019564">
    <property type="entry name" value="Sam37/metaxin_N"/>
</dbReference>
<protein>
    <submittedName>
        <fullName evidence="10">Metaxin-1 like</fullName>
    </submittedName>
</protein>
<sequence>MEIFVYKGLYNLPSIDFECLRAISFIRLINAPVTIKIDGNPFKSPNGCLPYLKHNGTKIAGFTKIAAFLQDQGFDTTSQNRLSIAYTSYLYDNLYPYMQYFLWGDETNSENTRMLYAKRMIFPLSFCYPQRYAKRVDDLMMSIEQFSLNDKYEDHNVDGIIIRAKKCLNTLNEKIGNKPYFFQMSTELDATIYAYLSILYHIPMTKNPVKSHIQECPNLLKFLDKFGKRFFSTELKSYENERPNLSTNDLSNSETKNLSKHGPKILSALFAITVMSVYAIRNGIFSISGRDPMDVTNFDDGDEHEVFDES</sequence>
<organism evidence="10 11">
    <name type="scientific">Pseudolycoriella hygida</name>
    <dbReference type="NCBI Taxonomy" id="35572"/>
    <lineage>
        <taxon>Eukaryota</taxon>
        <taxon>Metazoa</taxon>
        <taxon>Ecdysozoa</taxon>
        <taxon>Arthropoda</taxon>
        <taxon>Hexapoda</taxon>
        <taxon>Insecta</taxon>
        <taxon>Pterygota</taxon>
        <taxon>Neoptera</taxon>
        <taxon>Endopterygota</taxon>
        <taxon>Diptera</taxon>
        <taxon>Nematocera</taxon>
        <taxon>Sciaroidea</taxon>
        <taxon>Sciaridae</taxon>
        <taxon>Pseudolycoriella</taxon>
    </lineage>
</organism>
<gene>
    <name evidence="10" type="ORF">Bhyg_02116</name>
</gene>
<keyword evidence="5" id="KW-0653">Protein transport</keyword>
<dbReference type="InterPro" id="IPR033468">
    <property type="entry name" value="Metaxin_GST"/>
</dbReference>
<evidence type="ECO:0000256" key="7">
    <source>
        <dbReference type="ARBA" id="ARBA00023136"/>
    </source>
</evidence>
<comment type="similarity">
    <text evidence="2">Belongs to the metaxin family.</text>
</comment>
<dbReference type="SUPFAM" id="SSF47616">
    <property type="entry name" value="GST C-terminal domain-like"/>
    <property type="match status" value="1"/>
</dbReference>
<evidence type="ECO:0000259" key="8">
    <source>
        <dbReference type="Pfam" id="PF10568"/>
    </source>
</evidence>
<keyword evidence="11" id="KW-1185">Reference proteome</keyword>
<evidence type="ECO:0000256" key="1">
    <source>
        <dbReference type="ARBA" id="ARBA00004294"/>
    </source>
</evidence>
<evidence type="ECO:0000256" key="2">
    <source>
        <dbReference type="ARBA" id="ARBA00009170"/>
    </source>
</evidence>
<dbReference type="EMBL" id="WJQU01000001">
    <property type="protein sequence ID" value="KAJ6646902.1"/>
    <property type="molecule type" value="Genomic_DNA"/>
</dbReference>
<dbReference type="OrthoDB" id="5835136at2759"/>
<dbReference type="Pfam" id="PF17171">
    <property type="entry name" value="GST_C_6"/>
    <property type="match status" value="1"/>
</dbReference>
<keyword evidence="3" id="KW-0813">Transport</keyword>
<accession>A0A9Q0NBH2</accession>
<dbReference type="AlphaFoldDB" id="A0A9Q0NBH2"/>
<evidence type="ECO:0000313" key="11">
    <source>
        <dbReference type="Proteomes" id="UP001151699"/>
    </source>
</evidence>
<feature type="domain" description="Mitochondrial outer membrane transport complex Sam37/metaxin N-terminal" evidence="8">
    <location>
        <begin position="19"/>
        <end position="132"/>
    </location>
</feature>
<feature type="domain" description="Metaxin glutathione S-transferase" evidence="9">
    <location>
        <begin position="164"/>
        <end position="224"/>
    </location>
</feature>
<evidence type="ECO:0000256" key="5">
    <source>
        <dbReference type="ARBA" id="ARBA00022927"/>
    </source>
</evidence>
<keyword evidence="4" id="KW-1000">Mitochondrion outer membrane</keyword>
<dbReference type="Pfam" id="PF10568">
    <property type="entry name" value="Tom37"/>
    <property type="match status" value="1"/>
</dbReference>
<dbReference type="PANTHER" id="PTHR12289">
    <property type="entry name" value="METAXIN RELATED"/>
    <property type="match status" value="1"/>
</dbReference>
<dbReference type="CDD" id="cd03078">
    <property type="entry name" value="GST_N_Metaxin1_like"/>
    <property type="match status" value="1"/>
</dbReference>